<evidence type="ECO:0000313" key="3">
    <source>
        <dbReference type="Proteomes" id="UP000323917"/>
    </source>
</evidence>
<reference evidence="2 3" key="1">
    <citation type="submission" date="2019-08" db="EMBL/GenBank/DDBJ databases">
        <title>Deep-cultivation of Planctomycetes and their phenomic and genomic characterization uncovers novel biology.</title>
        <authorList>
            <person name="Wiegand S."/>
            <person name="Jogler M."/>
            <person name="Boedeker C."/>
            <person name="Pinto D."/>
            <person name="Vollmers J."/>
            <person name="Rivas-Marin E."/>
            <person name="Kohn T."/>
            <person name="Peeters S.H."/>
            <person name="Heuer A."/>
            <person name="Rast P."/>
            <person name="Oberbeckmann S."/>
            <person name="Bunk B."/>
            <person name="Jeske O."/>
            <person name="Meyerdierks A."/>
            <person name="Storesund J.E."/>
            <person name="Kallscheuer N."/>
            <person name="Luecker S."/>
            <person name="Lage O.M."/>
            <person name="Pohl T."/>
            <person name="Merkel B.J."/>
            <person name="Hornburger P."/>
            <person name="Mueller R.-W."/>
            <person name="Bruemmer F."/>
            <person name="Labrenz M."/>
            <person name="Spormann A.M."/>
            <person name="Op den Camp H."/>
            <person name="Overmann J."/>
            <person name="Amann R."/>
            <person name="Jetten M.S.M."/>
            <person name="Mascher T."/>
            <person name="Medema M.H."/>
            <person name="Devos D.P."/>
            <person name="Kaster A.-K."/>
            <person name="Ovreas L."/>
            <person name="Rohde M."/>
            <person name="Galperin M.Y."/>
            <person name="Jogler C."/>
        </authorList>
    </citation>
    <scope>NUCLEOTIDE SEQUENCE [LARGE SCALE GENOMIC DNA]</scope>
    <source>
        <strain evidence="2 3">Pr1d</strain>
    </source>
</reference>
<feature type="compositionally biased region" description="Basic residues" evidence="1">
    <location>
        <begin position="61"/>
        <end position="71"/>
    </location>
</feature>
<protein>
    <submittedName>
        <fullName evidence="2">Uncharacterized protein</fullName>
    </submittedName>
</protein>
<gene>
    <name evidence="2" type="ORF">Pr1d_12900</name>
</gene>
<name>A0A5B9Q4Q8_9BACT</name>
<feature type="compositionally biased region" description="Basic and acidic residues" evidence="1">
    <location>
        <begin position="30"/>
        <end position="44"/>
    </location>
</feature>
<evidence type="ECO:0000313" key="2">
    <source>
        <dbReference type="EMBL" id="QEG34018.1"/>
    </source>
</evidence>
<dbReference type="AlphaFoldDB" id="A0A5B9Q4Q8"/>
<evidence type="ECO:0000256" key="1">
    <source>
        <dbReference type="SAM" id="MobiDB-lite"/>
    </source>
</evidence>
<keyword evidence="3" id="KW-1185">Reference proteome</keyword>
<accession>A0A5B9Q4Q8</accession>
<organism evidence="2 3">
    <name type="scientific">Bythopirellula goksoeyrii</name>
    <dbReference type="NCBI Taxonomy" id="1400387"/>
    <lineage>
        <taxon>Bacteria</taxon>
        <taxon>Pseudomonadati</taxon>
        <taxon>Planctomycetota</taxon>
        <taxon>Planctomycetia</taxon>
        <taxon>Pirellulales</taxon>
        <taxon>Lacipirellulaceae</taxon>
        <taxon>Bythopirellula</taxon>
    </lineage>
</organism>
<dbReference type="Proteomes" id="UP000323917">
    <property type="component" value="Chromosome"/>
</dbReference>
<dbReference type="KEGG" id="bgok:Pr1d_12900"/>
<feature type="region of interest" description="Disordered" evidence="1">
    <location>
        <begin position="29"/>
        <end position="71"/>
    </location>
</feature>
<proteinExistence type="predicted"/>
<sequence>MVRFLFFLGEVQMSNFQSYEALEADYSGDSFRRSEPIKARRNEQPNRGNRRGKSPQSVNGIHRRRKRKINW</sequence>
<dbReference type="EMBL" id="CP042913">
    <property type="protein sequence ID" value="QEG34018.1"/>
    <property type="molecule type" value="Genomic_DNA"/>
</dbReference>